<keyword evidence="2" id="KW-1185">Reference proteome</keyword>
<proteinExistence type="predicted"/>
<dbReference type="Proteomes" id="UP000266841">
    <property type="component" value="Unassembled WGS sequence"/>
</dbReference>
<dbReference type="AlphaFoldDB" id="K0S7M0"/>
<reference evidence="1 2" key="1">
    <citation type="journal article" date="2012" name="Genome Biol.">
        <title>Genome and low-iron response of an oceanic diatom adapted to chronic iron limitation.</title>
        <authorList>
            <person name="Lommer M."/>
            <person name="Specht M."/>
            <person name="Roy A.S."/>
            <person name="Kraemer L."/>
            <person name="Andreson R."/>
            <person name="Gutowska M.A."/>
            <person name="Wolf J."/>
            <person name="Bergner S.V."/>
            <person name="Schilhabel M.B."/>
            <person name="Klostermeier U.C."/>
            <person name="Beiko R.G."/>
            <person name="Rosenstiel P."/>
            <person name="Hippler M."/>
            <person name="Laroche J."/>
        </authorList>
    </citation>
    <scope>NUCLEOTIDE SEQUENCE [LARGE SCALE GENOMIC DNA]</scope>
    <source>
        <strain evidence="1 2">CCMP1005</strain>
    </source>
</reference>
<protein>
    <submittedName>
        <fullName evidence="1">Uncharacterized protein</fullName>
    </submittedName>
</protein>
<sequence length="86" mass="8942">TQYQSVVPGESRLVDSDKELVEGVDEDVAAVAAAADLDYCGYAGQMGGRPIGLLRCPTEDGDLNPCASTFLAVDTRYSGGDLNPCA</sequence>
<name>K0S7M0_THAOC</name>
<comment type="caution">
    <text evidence="1">The sequence shown here is derived from an EMBL/GenBank/DDBJ whole genome shotgun (WGS) entry which is preliminary data.</text>
</comment>
<evidence type="ECO:0000313" key="1">
    <source>
        <dbReference type="EMBL" id="EJK61230.1"/>
    </source>
</evidence>
<evidence type="ECO:0000313" key="2">
    <source>
        <dbReference type="Proteomes" id="UP000266841"/>
    </source>
</evidence>
<organism evidence="1 2">
    <name type="scientific">Thalassiosira oceanica</name>
    <name type="common">Marine diatom</name>
    <dbReference type="NCBI Taxonomy" id="159749"/>
    <lineage>
        <taxon>Eukaryota</taxon>
        <taxon>Sar</taxon>
        <taxon>Stramenopiles</taxon>
        <taxon>Ochrophyta</taxon>
        <taxon>Bacillariophyta</taxon>
        <taxon>Coscinodiscophyceae</taxon>
        <taxon>Thalassiosirophycidae</taxon>
        <taxon>Thalassiosirales</taxon>
        <taxon>Thalassiosiraceae</taxon>
        <taxon>Thalassiosira</taxon>
    </lineage>
</organism>
<feature type="non-terminal residue" evidence="1">
    <location>
        <position position="1"/>
    </location>
</feature>
<gene>
    <name evidence="1" type="ORF">THAOC_18322</name>
</gene>
<dbReference type="EMBL" id="AGNL01020267">
    <property type="protein sequence ID" value="EJK61230.1"/>
    <property type="molecule type" value="Genomic_DNA"/>
</dbReference>
<accession>K0S7M0</accession>